<dbReference type="RefSeq" id="WP_132120526.1">
    <property type="nucleotide sequence ID" value="NZ_SMJU01000013.1"/>
</dbReference>
<dbReference type="GO" id="GO:0046872">
    <property type="term" value="F:metal ion binding"/>
    <property type="evidence" value="ECO:0007669"/>
    <property type="project" value="UniProtKB-KW"/>
</dbReference>
<evidence type="ECO:0000256" key="3">
    <source>
        <dbReference type="ARBA" id="ARBA00022723"/>
    </source>
</evidence>
<dbReference type="PANTHER" id="PTHR47466">
    <property type="match status" value="1"/>
</dbReference>
<keyword evidence="4 10" id="KW-0732">Signal</keyword>
<keyword evidence="5" id="KW-0378">Hydrolase</keyword>
<reference evidence="14 15" key="1">
    <citation type="submission" date="2019-02" db="EMBL/GenBank/DDBJ databases">
        <title>Arundinibacter roseus gen. nov., sp. nov., a new member of the family Cytophagaceae.</title>
        <authorList>
            <person name="Szuroczki S."/>
            <person name="Khayer B."/>
            <person name="Sproer C."/>
            <person name="Toumi M."/>
            <person name="Szabo A."/>
            <person name="Felfoldi T."/>
            <person name="Schumann P."/>
            <person name="Toth E."/>
        </authorList>
    </citation>
    <scope>NUCLEOTIDE SEQUENCE [LARGE SCALE GENOMIC DNA]</scope>
    <source>
        <strain evidence="14 15">DMA-k-7a</strain>
    </source>
</reference>
<dbReference type="EMBL" id="SMJU01000013">
    <property type="protein sequence ID" value="TDB61777.1"/>
    <property type="molecule type" value="Genomic_DNA"/>
</dbReference>
<dbReference type="PANTHER" id="PTHR47466:SF1">
    <property type="entry name" value="METALLOPROTEASE MEP1 (AFU_ORTHOLOGUE AFUA_1G07730)-RELATED"/>
    <property type="match status" value="1"/>
</dbReference>
<dbReference type="AlphaFoldDB" id="A0A4R4K346"/>
<dbReference type="InterPro" id="IPR008754">
    <property type="entry name" value="Peptidase_M43"/>
</dbReference>
<feature type="signal peptide" evidence="10">
    <location>
        <begin position="1"/>
        <end position="21"/>
    </location>
</feature>
<evidence type="ECO:0000256" key="8">
    <source>
        <dbReference type="ARBA" id="ARBA00023157"/>
    </source>
</evidence>
<protein>
    <recommendedName>
        <fullName evidence="16">Peptidase M43 pregnancy-associated plasma-A domain-containing protein</fullName>
    </recommendedName>
</protein>
<keyword evidence="15" id="KW-1185">Reference proteome</keyword>
<evidence type="ECO:0008006" key="16">
    <source>
        <dbReference type="Google" id="ProtNLM"/>
    </source>
</evidence>
<keyword evidence="8" id="KW-1015">Disulfide bond</keyword>
<evidence type="ECO:0000256" key="9">
    <source>
        <dbReference type="SAM" id="MobiDB-lite"/>
    </source>
</evidence>
<comment type="caution">
    <text evidence="14">The sequence shown here is derived from an EMBL/GenBank/DDBJ whole genome shotgun (WGS) entry which is preliminary data.</text>
</comment>
<feature type="domain" description="Ig-like" evidence="12">
    <location>
        <begin position="484"/>
        <end position="560"/>
    </location>
</feature>
<proteinExistence type="inferred from homology"/>
<feature type="chain" id="PRO_5020533213" description="Peptidase M43 pregnancy-associated plasma-A domain-containing protein" evidence="10">
    <location>
        <begin position="22"/>
        <end position="707"/>
    </location>
</feature>
<dbReference type="GO" id="GO:0008237">
    <property type="term" value="F:metallopeptidase activity"/>
    <property type="evidence" value="ECO:0007669"/>
    <property type="project" value="UniProtKB-KW"/>
</dbReference>
<dbReference type="InterPro" id="IPR044023">
    <property type="entry name" value="Ig_7"/>
</dbReference>
<gene>
    <name evidence="14" type="ORF">EZE20_18695</name>
</gene>
<keyword evidence="2" id="KW-0645">Protease</keyword>
<evidence type="ECO:0000256" key="2">
    <source>
        <dbReference type="ARBA" id="ARBA00022670"/>
    </source>
</evidence>
<evidence type="ECO:0000259" key="11">
    <source>
        <dbReference type="Pfam" id="PF05572"/>
    </source>
</evidence>
<organism evidence="14 15">
    <name type="scientific">Arundinibacter roseus</name>
    <dbReference type="NCBI Taxonomy" id="2070510"/>
    <lineage>
        <taxon>Bacteria</taxon>
        <taxon>Pseudomonadati</taxon>
        <taxon>Bacteroidota</taxon>
        <taxon>Cytophagia</taxon>
        <taxon>Cytophagales</taxon>
        <taxon>Spirosomataceae</taxon>
        <taxon>Arundinibacter</taxon>
    </lineage>
</organism>
<feature type="domain" description="Peptidase M43 pregnancy-associated plasma-A" evidence="11">
    <location>
        <begin position="215"/>
        <end position="304"/>
    </location>
</feature>
<dbReference type="Pfam" id="PF05572">
    <property type="entry name" value="Peptidase_M43"/>
    <property type="match status" value="1"/>
</dbReference>
<evidence type="ECO:0000256" key="5">
    <source>
        <dbReference type="ARBA" id="ARBA00022801"/>
    </source>
</evidence>
<evidence type="ECO:0000259" key="12">
    <source>
        <dbReference type="Pfam" id="PF19081"/>
    </source>
</evidence>
<evidence type="ECO:0000256" key="10">
    <source>
        <dbReference type="SAM" id="SignalP"/>
    </source>
</evidence>
<dbReference type="InterPro" id="IPR024079">
    <property type="entry name" value="MetalloPept_cat_dom_sf"/>
</dbReference>
<evidence type="ECO:0000313" key="15">
    <source>
        <dbReference type="Proteomes" id="UP000295706"/>
    </source>
</evidence>
<dbReference type="OrthoDB" id="6385856at2"/>
<feature type="compositionally biased region" description="Basic and acidic residues" evidence="9">
    <location>
        <begin position="247"/>
        <end position="264"/>
    </location>
</feature>
<dbReference type="Pfam" id="PF19081">
    <property type="entry name" value="Ig_7"/>
    <property type="match status" value="1"/>
</dbReference>
<sequence length="707" mass="75454">MKAFFLQMLFLLLATLHVAQAQDILGCGTDDILRQNPLIQKYLDNLEREHRTKKALGTNLVDLDTLYTIPVVFHVYHLGEPVGVGSNVSDEAIQFTVDRLNSVFRATGIHAGLTPDINMQFVLAARTPDCQPTNGIVRIDGRSVEGYETNGVSIGNNTMQQQLKSLSTWPGGNYINIRIYHYTNGYGWANFLGDISMPASAVNTTANWPGMDNFWAHEMGHSMNLYHTFEGDGGNQYCPPNNDPENDGDKISDTDPHKQDDGCDHNATNPCTGNPFGEVLKNIMSYSCTEKFTPKQVERMRYALLNYRKGLLNSLGKVPPGPNNQPLAACSVVATNGLSIYFGISAFSLGTIFHSGSSSTNDGANYQDLTCLNATDLEIGTNHTFSLTGTWGNSMWGKIFIDYNNDGDFDDAGETVYNSQGYYPTMNGTISPPNAAVTNIPLRMRVVLDGSNTIGACILPGITNFGSGSAVDFSVTILPNPCIPAAPAGMSASRCGSGSVQLTASGCAGTYDWFATSSGGISLASTANFTTPSITSTTNYYVSCTVSGCTSTRTMVTATILGTPAAPTLSATAETIIAGQSTTLTALGCAGTVTWNNDLGTGSSILVSPTTTTSYTATCTVNSCISLASAPLNIMVESNSVSSIKTGDWHDPATWDCTCIPTKDQEVELKATHTVTISTGDAPLKKLIYTGGVLSIQNNRKLCFECL</sequence>
<keyword evidence="6" id="KW-0862">Zinc</keyword>
<accession>A0A4R4K346</accession>
<evidence type="ECO:0000313" key="14">
    <source>
        <dbReference type="EMBL" id="TDB61777.1"/>
    </source>
</evidence>
<feature type="region of interest" description="Disordered" evidence="9">
    <location>
        <begin position="234"/>
        <end position="268"/>
    </location>
</feature>
<evidence type="ECO:0000256" key="4">
    <source>
        <dbReference type="ARBA" id="ARBA00022729"/>
    </source>
</evidence>
<feature type="domain" description="GEVED" evidence="13">
    <location>
        <begin position="398"/>
        <end position="475"/>
    </location>
</feature>
<keyword evidence="7" id="KW-0482">Metalloprotease</keyword>
<comment type="similarity">
    <text evidence="1">Belongs to the peptidase M43B family.</text>
</comment>
<name>A0A4R4K346_9BACT</name>
<dbReference type="SUPFAM" id="SSF55486">
    <property type="entry name" value="Metalloproteases ('zincins'), catalytic domain"/>
    <property type="match status" value="1"/>
</dbReference>
<evidence type="ECO:0000256" key="7">
    <source>
        <dbReference type="ARBA" id="ARBA00023049"/>
    </source>
</evidence>
<dbReference type="GO" id="GO:0006508">
    <property type="term" value="P:proteolysis"/>
    <property type="evidence" value="ECO:0007669"/>
    <property type="project" value="UniProtKB-KW"/>
</dbReference>
<evidence type="ECO:0000259" key="13">
    <source>
        <dbReference type="Pfam" id="PF20009"/>
    </source>
</evidence>
<dbReference type="Pfam" id="PF20009">
    <property type="entry name" value="GEVED"/>
    <property type="match status" value="1"/>
</dbReference>
<dbReference type="Proteomes" id="UP000295706">
    <property type="component" value="Unassembled WGS sequence"/>
</dbReference>
<dbReference type="Gene3D" id="3.40.390.10">
    <property type="entry name" value="Collagenase (Catalytic Domain)"/>
    <property type="match status" value="1"/>
</dbReference>
<keyword evidence="3" id="KW-0479">Metal-binding</keyword>
<dbReference type="InterPro" id="IPR045474">
    <property type="entry name" value="GEVED"/>
</dbReference>
<evidence type="ECO:0000256" key="1">
    <source>
        <dbReference type="ARBA" id="ARBA00008721"/>
    </source>
</evidence>
<evidence type="ECO:0000256" key="6">
    <source>
        <dbReference type="ARBA" id="ARBA00022833"/>
    </source>
</evidence>